<evidence type="ECO:0000313" key="1">
    <source>
        <dbReference type="EMBL" id="MBB5073673.1"/>
    </source>
</evidence>
<protein>
    <submittedName>
        <fullName evidence="1">Uncharacterized protein</fullName>
    </submittedName>
</protein>
<evidence type="ECO:0000313" key="2">
    <source>
        <dbReference type="Proteomes" id="UP000561417"/>
    </source>
</evidence>
<name>A0A840NUS2_9HYPH</name>
<proteinExistence type="predicted"/>
<dbReference type="EMBL" id="JACHIM010000003">
    <property type="protein sequence ID" value="MBB5073673.1"/>
    <property type="molecule type" value="Genomic_DNA"/>
</dbReference>
<accession>A0A840NUS2</accession>
<reference evidence="1 2" key="1">
    <citation type="submission" date="2020-08" db="EMBL/GenBank/DDBJ databases">
        <title>Genomic Encyclopedia of Type Strains, Phase IV (KMG-IV): sequencing the most valuable type-strain genomes for metagenomic binning, comparative biology and taxonomic classification.</title>
        <authorList>
            <person name="Goeker M."/>
        </authorList>
    </citation>
    <scope>NUCLEOTIDE SEQUENCE [LARGE SCALE GENOMIC DNA]</scope>
    <source>
        <strain evidence="1 2">DSM 28538</strain>
    </source>
</reference>
<sequence length="55" mass="6337">MQFWALDSIMTERKIARGSAVFMHLARENYMQPQGDILHLPAVIWNSSCCILVDE</sequence>
<keyword evidence="2" id="KW-1185">Reference proteome</keyword>
<dbReference type="RefSeq" id="WP_246348479.1">
    <property type="nucleotide sequence ID" value="NZ_JACHIM010000003.1"/>
</dbReference>
<dbReference type="Proteomes" id="UP000561417">
    <property type="component" value="Unassembled WGS sequence"/>
</dbReference>
<dbReference type="AlphaFoldDB" id="A0A840NUS2"/>
<organism evidence="1 2">
    <name type="scientific">Bartonella callosciuri</name>
    <dbReference type="NCBI Taxonomy" id="686223"/>
    <lineage>
        <taxon>Bacteria</taxon>
        <taxon>Pseudomonadati</taxon>
        <taxon>Pseudomonadota</taxon>
        <taxon>Alphaproteobacteria</taxon>
        <taxon>Hyphomicrobiales</taxon>
        <taxon>Bartonellaceae</taxon>
        <taxon>Bartonella</taxon>
    </lineage>
</organism>
<gene>
    <name evidence="1" type="ORF">HNQ69_000799</name>
</gene>
<comment type="caution">
    <text evidence="1">The sequence shown here is derived from an EMBL/GenBank/DDBJ whole genome shotgun (WGS) entry which is preliminary data.</text>
</comment>